<dbReference type="GO" id="GO:0043565">
    <property type="term" value="F:sequence-specific DNA binding"/>
    <property type="evidence" value="ECO:0007669"/>
    <property type="project" value="TreeGrafter"/>
</dbReference>
<dbReference type="InterPro" id="IPR017887">
    <property type="entry name" value="TF_TCP_subgr"/>
</dbReference>
<proteinExistence type="predicted"/>
<evidence type="ECO:0000256" key="4">
    <source>
        <dbReference type="ARBA" id="ARBA00023163"/>
    </source>
</evidence>
<evidence type="ECO:0000256" key="1">
    <source>
        <dbReference type="ARBA" id="ARBA00004123"/>
    </source>
</evidence>
<dbReference type="InterPro" id="IPR005333">
    <property type="entry name" value="Transcription_factor_TCP"/>
</dbReference>
<feature type="compositionally biased region" description="Acidic residues" evidence="6">
    <location>
        <begin position="134"/>
        <end position="144"/>
    </location>
</feature>
<keyword evidence="3" id="KW-0238">DNA-binding</keyword>
<dbReference type="PROSITE" id="PS51369">
    <property type="entry name" value="TCP"/>
    <property type="match status" value="1"/>
</dbReference>
<dbReference type="Proteomes" id="UP000634136">
    <property type="component" value="Unassembled WGS sequence"/>
</dbReference>
<evidence type="ECO:0000256" key="5">
    <source>
        <dbReference type="ARBA" id="ARBA00023242"/>
    </source>
</evidence>
<dbReference type="GO" id="GO:0005634">
    <property type="term" value="C:nucleus"/>
    <property type="evidence" value="ECO:0007669"/>
    <property type="project" value="UniProtKB-SubCell"/>
</dbReference>
<feature type="compositionally biased region" description="Basic and acidic residues" evidence="6">
    <location>
        <begin position="119"/>
        <end position="133"/>
    </location>
</feature>
<gene>
    <name evidence="8" type="ORF">G2W53_042199</name>
</gene>
<name>A0A834VYT3_9FABA</name>
<evidence type="ECO:0000313" key="8">
    <source>
        <dbReference type="EMBL" id="KAF7803088.1"/>
    </source>
</evidence>
<comment type="subcellular location">
    <subcellularLocation>
        <location evidence="1">Nucleus</location>
    </subcellularLocation>
</comment>
<dbReference type="AlphaFoldDB" id="A0A834VYT3"/>
<comment type="caution">
    <text evidence="8">The sequence shown here is derived from an EMBL/GenBank/DDBJ whole genome shotgun (WGS) entry which is preliminary data.</text>
</comment>
<dbReference type="EMBL" id="JAAIUW010000013">
    <property type="protein sequence ID" value="KAF7803088.1"/>
    <property type="molecule type" value="Genomic_DNA"/>
</dbReference>
<keyword evidence="9" id="KW-1185">Reference proteome</keyword>
<protein>
    <submittedName>
        <fullName evidence="8">Transcription factor TCP13-like</fullName>
    </submittedName>
</protein>
<feature type="domain" description="TCP" evidence="7">
    <location>
        <begin position="15"/>
        <end position="73"/>
    </location>
</feature>
<sequence length="314" mass="35534">MKDPRIVRVSKACGGKDRHSKVCTVRGLRDRRVRLSVPTALQLFDLQEKLGLNQPSKVIDWLLEAAKHDINDLPPLPPLNLSLIHHHAILSSRSHPSAHHHHHHHQPISNSFWKLVDPKEASPHHHHDNVIHDQDDDEEEEEDQVVNVVHDQVLPRHHLPPPHPNVSSFGDFLNSTSVPVPLIGYQQWQPNGAISTSETDHDDDVRVSNNNNVVPFTSSSLPLSLSMSMMTSTNYNDHHSHFANIMEFEDVVPRQINHYDHHNHTTPSLYTSMGSMASHDSQSLNLKPFGLRMMIPNTTTTTTTTTPTQSFPFK</sequence>
<organism evidence="8 9">
    <name type="scientific">Senna tora</name>
    <dbReference type="NCBI Taxonomy" id="362788"/>
    <lineage>
        <taxon>Eukaryota</taxon>
        <taxon>Viridiplantae</taxon>
        <taxon>Streptophyta</taxon>
        <taxon>Embryophyta</taxon>
        <taxon>Tracheophyta</taxon>
        <taxon>Spermatophyta</taxon>
        <taxon>Magnoliopsida</taxon>
        <taxon>eudicotyledons</taxon>
        <taxon>Gunneridae</taxon>
        <taxon>Pentapetalae</taxon>
        <taxon>rosids</taxon>
        <taxon>fabids</taxon>
        <taxon>Fabales</taxon>
        <taxon>Fabaceae</taxon>
        <taxon>Caesalpinioideae</taxon>
        <taxon>Cassia clade</taxon>
        <taxon>Senna</taxon>
    </lineage>
</organism>
<evidence type="ECO:0000313" key="9">
    <source>
        <dbReference type="Proteomes" id="UP000634136"/>
    </source>
</evidence>
<dbReference type="OrthoDB" id="1927134at2759"/>
<evidence type="ECO:0000259" key="7">
    <source>
        <dbReference type="PROSITE" id="PS51369"/>
    </source>
</evidence>
<dbReference type="PANTHER" id="PTHR31072:SF147">
    <property type="entry name" value="TRANSCRIPTION FACTOR TCP13"/>
    <property type="match status" value="1"/>
</dbReference>
<accession>A0A834VYT3</accession>
<evidence type="ECO:0000256" key="6">
    <source>
        <dbReference type="SAM" id="MobiDB-lite"/>
    </source>
</evidence>
<keyword evidence="2" id="KW-0805">Transcription regulation</keyword>
<dbReference type="Pfam" id="PF03634">
    <property type="entry name" value="TCP"/>
    <property type="match status" value="1"/>
</dbReference>
<keyword evidence="5" id="KW-0539">Nucleus</keyword>
<evidence type="ECO:0000256" key="3">
    <source>
        <dbReference type="ARBA" id="ARBA00023125"/>
    </source>
</evidence>
<dbReference type="PANTHER" id="PTHR31072">
    <property type="entry name" value="TRANSCRIPTION FACTOR TCP4-RELATED"/>
    <property type="match status" value="1"/>
</dbReference>
<keyword evidence="4" id="KW-0804">Transcription</keyword>
<evidence type="ECO:0000256" key="2">
    <source>
        <dbReference type="ARBA" id="ARBA00023015"/>
    </source>
</evidence>
<feature type="region of interest" description="Disordered" evidence="6">
    <location>
        <begin position="192"/>
        <end position="211"/>
    </location>
</feature>
<feature type="region of interest" description="Disordered" evidence="6">
    <location>
        <begin position="119"/>
        <end position="144"/>
    </location>
</feature>
<reference evidence="8" key="1">
    <citation type="submission" date="2020-09" db="EMBL/GenBank/DDBJ databases">
        <title>Genome-Enabled Discovery of Anthraquinone Biosynthesis in Senna tora.</title>
        <authorList>
            <person name="Kang S.-H."/>
            <person name="Pandey R.P."/>
            <person name="Lee C.-M."/>
            <person name="Sim J.-S."/>
            <person name="Jeong J.-T."/>
            <person name="Choi B.-S."/>
            <person name="Jung M."/>
            <person name="Ginzburg D."/>
            <person name="Zhao K."/>
            <person name="Won S.Y."/>
            <person name="Oh T.-J."/>
            <person name="Yu Y."/>
            <person name="Kim N.-H."/>
            <person name="Lee O.R."/>
            <person name="Lee T.-H."/>
            <person name="Bashyal P."/>
            <person name="Kim T.-S."/>
            <person name="Lee W.-H."/>
            <person name="Kawkins C."/>
            <person name="Kim C.-K."/>
            <person name="Kim J.S."/>
            <person name="Ahn B.O."/>
            <person name="Rhee S.Y."/>
            <person name="Sohng J.K."/>
        </authorList>
    </citation>
    <scope>NUCLEOTIDE SEQUENCE</scope>
    <source>
        <tissue evidence="8">Leaf</tissue>
    </source>
</reference>
<dbReference type="GO" id="GO:0003700">
    <property type="term" value="F:DNA-binding transcription factor activity"/>
    <property type="evidence" value="ECO:0007669"/>
    <property type="project" value="InterPro"/>
</dbReference>